<name>A0A183GKK6_HELPZ</name>
<reference evidence="3" key="2">
    <citation type="submission" date="2019-09" db="UniProtKB">
        <authorList>
            <consortium name="WormBaseParasite"/>
        </authorList>
    </citation>
    <scope>IDENTIFICATION</scope>
</reference>
<accession>A0A183GKK6</accession>
<dbReference type="AlphaFoldDB" id="A0A183GKK6"/>
<dbReference type="EMBL" id="UZAH01034822">
    <property type="protein sequence ID" value="VDP37392.1"/>
    <property type="molecule type" value="Genomic_DNA"/>
</dbReference>
<evidence type="ECO:0000313" key="2">
    <source>
        <dbReference type="Proteomes" id="UP000050761"/>
    </source>
</evidence>
<protein>
    <submittedName>
        <fullName evidence="1 3">Uncharacterized protein</fullName>
    </submittedName>
</protein>
<sequence length="76" mass="8699">MIARAATRRPLPLPPQDSQLLLLLLRRTRPRRLVLSDPGIQDVSAIWLPAELLMTSSAKGTNRKTEDDNTEYYRQI</sequence>
<reference evidence="1 2" key="1">
    <citation type="submission" date="2018-11" db="EMBL/GenBank/DDBJ databases">
        <authorList>
            <consortium name="Pathogen Informatics"/>
        </authorList>
    </citation>
    <scope>NUCLEOTIDE SEQUENCE [LARGE SCALE GENOMIC DNA]</scope>
</reference>
<organism evidence="2 3">
    <name type="scientific">Heligmosomoides polygyrus</name>
    <name type="common">Parasitic roundworm</name>
    <dbReference type="NCBI Taxonomy" id="6339"/>
    <lineage>
        <taxon>Eukaryota</taxon>
        <taxon>Metazoa</taxon>
        <taxon>Ecdysozoa</taxon>
        <taxon>Nematoda</taxon>
        <taxon>Chromadorea</taxon>
        <taxon>Rhabditida</taxon>
        <taxon>Rhabditina</taxon>
        <taxon>Rhabditomorpha</taxon>
        <taxon>Strongyloidea</taxon>
        <taxon>Heligmosomidae</taxon>
        <taxon>Heligmosomoides</taxon>
    </lineage>
</organism>
<evidence type="ECO:0000313" key="1">
    <source>
        <dbReference type="EMBL" id="VDP37392.1"/>
    </source>
</evidence>
<proteinExistence type="predicted"/>
<keyword evidence="2" id="KW-1185">Reference proteome</keyword>
<dbReference type="WBParaSite" id="HPBE_0002322601-mRNA-1">
    <property type="protein sequence ID" value="HPBE_0002322601-mRNA-1"/>
    <property type="gene ID" value="HPBE_0002322601"/>
</dbReference>
<accession>A0A3P8CFD0</accession>
<dbReference type="Proteomes" id="UP000050761">
    <property type="component" value="Unassembled WGS sequence"/>
</dbReference>
<evidence type="ECO:0000313" key="3">
    <source>
        <dbReference type="WBParaSite" id="HPBE_0002322601-mRNA-1"/>
    </source>
</evidence>
<gene>
    <name evidence="1" type="ORF">HPBE_LOCUS23225</name>
</gene>